<keyword evidence="2" id="KW-1185">Reference proteome</keyword>
<dbReference type="OrthoDB" id="8940563at2"/>
<dbReference type="RefSeq" id="WP_144279617.1">
    <property type="nucleotide sequence ID" value="NZ_CP041730.1"/>
</dbReference>
<evidence type="ECO:0000313" key="2">
    <source>
        <dbReference type="Proteomes" id="UP000317550"/>
    </source>
</evidence>
<dbReference type="EMBL" id="CP041730">
    <property type="protein sequence ID" value="QDQ28230.1"/>
    <property type="molecule type" value="Genomic_DNA"/>
</dbReference>
<reference evidence="2" key="1">
    <citation type="submission" date="2019-07" db="EMBL/GenBank/DDBJ databases">
        <title>Chitinimonas sp. nov., isolated from Ny-Alesund, arctica soil.</title>
        <authorList>
            <person name="Xu Q."/>
            <person name="Peng F."/>
        </authorList>
    </citation>
    <scope>NUCLEOTIDE SEQUENCE [LARGE SCALE GENOMIC DNA]</scope>
    <source>
        <strain evidence="2">R3-44</strain>
    </source>
</reference>
<accession>A0A516SJA5</accession>
<sequence>MEIEAAKGWVNTGYKPGAQSGVYVNVHADGEWCCRTDDRPYGMRNADGGRNNTGAYNIENVEGNTWFPYSGPGARMGMLVGKLGPNGQPFLMGKTKSLAISQISPDLELYVRINFGDLAICDGALNLRIKVSDGQPDKEREWVFSRVAQRWVQQ</sequence>
<dbReference type="Gene3D" id="2.60.120.430">
    <property type="entry name" value="Galactose-binding lectin"/>
    <property type="match status" value="1"/>
</dbReference>
<gene>
    <name evidence="1" type="ORF">FNU76_18800</name>
</gene>
<organism evidence="1 2">
    <name type="scientific">Chitinimonas arctica</name>
    <dbReference type="NCBI Taxonomy" id="2594795"/>
    <lineage>
        <taxon>Bacteria</taxon>
        <taxon>Pseudomonadati</taxon>
        <taxon>Pseudomonadota</taxon>
        <taxon>Betaproteobacteria</taxon>
        <taxon>Neisseriales</taxon>
        <taxon>Chitinibacteraceae</taxon>
        <taxon>Chitinimonas</taxon>
    </lineage>
</organism>
<dbReference type="AlphaFoldDB" id="A0A516SJA5"/>
<proteinExistence type="predicted"/>
<protein>
    <submittedName>
        <fullName evidence="1">Uncharacterized protein</fullName>
    </submittedName>
</protein>
<dbReference type="Proteomes" id="UP000317550">
    <property type="component" value="Chromosome"/>
</dbReference>
<name>A0A516SJA5_9NEIS</name>
<evidence type="ECO:0000313" key="1">
    <source>
        <dbReference type="EMBL" id="QDQ28230.1"/>
    </source>
</evidence>
<dbReference type="KEGG" id="cari:FNU76_18800"/>